<feature type="region of interest" description="Disordered" evidence="1">
    <location>
        <begin position="1"/>
        <end position="26"/>
    </location>
</feature>
<feature type="compositionally biased region" description="Basic and acidic residues" evidence="1">
    <location>
        <begin position="14"/>
        <end position="24"/>
    </location>
</feature>
<dbReference type="InterPro" id="IPR023159">
    <property type="entry name" value="SO1590-like_sf"/>
</dbReference>
<gene>
    <name evidence="2" type="ORF">GCM10012289_59190</name>
</gene>
<dbReference type="EMBL" id="BMNH01000024">
    <property type="protein sequence ID" value="GGO78063.1"/>
    <property type="molecule type" value="Genomic_DNA"/>
</dbReference>
<protein>
    <recommendedName>
        <fullName evidence="4">DUF3224 domain-containing protein</fullName>
    </recommendedName>
</protein>
<comment type="caution">
    <text evidence="2">The sequence shown here is derived from an EMBL/GenBank/DDBJ whole genome shotgun (WGS) entry which is preliminary data.</text>
</comment>
<reference evidence="2" key="2">
    <citation type="submission" date="2020-09" db="EMBL/GenBank/DDBJ databases">
        <authorList>
            <person name="Sun Q."/>
            <person name="Zhou Y."/>
        </authorList>
    </citation>
    <scope>NUCLEOTIDE SEQUENCE</scope>
    <source>
        <strain evidence="2">CGMCC 4.7368</strain>
    </source>
</reference>
<reference evidence="2" key="1">
    <citation type="journal article" date="2014" name="Int. J. Syst. Evol. Microbiol.">
        <title>Complete genome sequence of Corynebacterium casei LMG S-19264T (=DSM 44701T), isolated from a smear-ripened cheese.</title>
        <authorList>
            <consortium name="US DOE Joint Genome Institute (JGI-PGF)"/>
            <person name="Walter F."/>
            <person name="Albersmeier A."/>
            <person name="Kalinowski J."/>
            <person name="Ruckert C."/>
        </authorList>
    </citation>
    <scope>NUCLEOTIDE SEQUENCE</scope>
    <source>
        <strain evidence="2">CGMCC 4.7368</strain>
    </source>
</reference>
<organism evidence="2 3">
    <name type="scientific">Nonomuraea cavernae</name>
    <dbReference type="NCBI Taxonomy" id="2045107"/>
    <lineage>
        <taxon>Bacteria</taxon>
        <taxon>Bacillati</taxon>
        <taxon>Actinomycetota</taxon>
        <taxon>Actinomycetes</taxon>
        <taxon>Streptosporangiales</taxon>
        <taxon>Streptosporangiaceae</taxon>
        <taxon>Nonomuraea</taxon>
    </lineage>
</organism>
<accession>A0A918DP68</accession>
<evidence type="ECO:0000313" key="3">
    <source>
        <dbReference type="Proteomes" id="UP000646523"/>
    </source>
</evidence>
<sequence length="132" mass="14032">MTTQGKGSYQITGWDEKPYEEKKGQPKLTQAHVTNAFSGDIEGEGRAEYLMAYASDSDASFVGMQKVVGSVRGKKGSFVLQTTGTFDGGKAKADWFVVPDSGTDELKGLSGKGGYVSKSDGSAEVTLNFTLK</sequence>
<dbReference type="RefSeq" id="WP_189127482.1">
    <property type="nucleotide sequence ID" value="NZ_BMNH01000024.1"/>
</dbReference>
<dbReference type="InterPro" id="IPR021607">
    <property type="entry name" value="DUF3224"/>
</dbReference>
<name>A0A918DP68_9ACTN</name>
<feature type="compositionally biased region" description="Polar residues" evidence="1">
    <location>
        <begin position="1"/>
        <end position="11"/>
    </location>
</feature>
<evidence type="ECO:0000256" key="1">
    <source>
        <dbReference type="SAM" id="MobiDB-lite"/>
    </source>
</evidence>
<keyword evidence="3" id="KW-1185">Reference proteome</keyword>
<dbReference type="Gene3D" id="2.40.350.10">
    <property type="entry name" value="SO1590-like"/>
    <property type="match status" value="1"/>
</dbReference>
<evidence type="ECO:0008006" key="4">
    <source>
        <dbReference type="Google" id="ProtNLM"/>
    </source>
</evidence>
<proteinExistence type="predicted"/>
<evidence type="ECO:0000313" key="2">
    <source>
        <dbReference type="EMBL" id="GGO78063.1"/>
    </source>
</evidence>
<dbReference type="AlphaFoldDB" id="A0A918DP68"/>
<dbReference type="SUPFAM" id="SSF159238">
    <property type="entry name" value="SO1590-like"/>
    <property type="match status" value="1"/>
</dbReference>
<dbReference type="Pfam" id="PF11528">
    <property type="entry name" value="DUF3224"/>
    <property type="match status" value="1"/>
</dbReference>
<dbReference type="Proteomes" id="UP000646523">
    <property type="component" value="Unassembled WGS sequence"/>
</dbReference>